<feature type="transmembrane region" description="Helical" evidence="1">
    <location>
        <begin position="6"/>
        <end position="25"/>
    </location>
</feature>
<dbReference type="EMBL" id="MCFG01000061">
    <property type="protein sequence ID" value="ORX83970.1"/>
    <property type="molecule type" value="Genomic_DNA"/>
</dbReference>
<evidence type="ECO:0000313" key="2">
    <source>
        <dbReference type="EMBL" id="ORX83970.1"/>
    </source>
</evidence>
<keyword evidence="1" id="KW-1133">Transmembrane helix</keyword>
<gene>
    <name evidence="2" type="ORF">BCR32DRAFT_242945</name>
</gene>
<evidence type="ECO:0000256" key="1">
    <source>
        <dbReference type="SAM" id="Phobius"/>
    </source>
</evidence>
<keyword evidence="1" id="KW-0812">Transmembrane</keyword>
<sequence>MRILYTVYYIILLCILQVYARDLLFPKDRTYYMKKECNGKINKWKLTDCRYNVEAKRIYCNVKVDGKIYIARFYGIESNNLKNINNNDTIFTTKLIRGNDYQTDIAINLGCVNVPFSNIKSHKSLGYFEIVTYTNNVIFYFYLDFAVY</sequence>
<name>A0A1Y1XDY5_9FUNG</name>
<dbReference type="Proteomes" id="UP000193944">
    <property type="component" value="Unassembled WGS sequence"/>
</dbReference>
<protein>
    <submittedName>
        <fullName evidence="2">Uncharacterized protein</fullName>
    </submittedName>
</protein>
<evidence type="ECO:0000313" key="3">
    <source>
        <dbReference type="Proteomes" id="UP000193944"/>
    </source>
</evidence>
<dbReference type="AlphaFoldDB" id="A0A1Y1XDY5"/>
<comment type="caution">
    <text evidence="2">The sequence shown here is derived from an EMBL/GenBank/DDBJ whole genome shotgun (WGS) entry which is preliminary data.</text>
</comment>
<keyword evidence="1" id="KW-0472">Membrane</keyword>
<proteinExistence type="predicted"/>
<keyword evidence="3" id="KW-1185">Reference proteome</keyword>
<accession>A0A1Y1XDY5</accession>
<organism evidence="2 3">
    <name type="scientific">Anaeromyces robustus</name>
    <dbReference type="NCBI Taxonomy" id="1754192"/>
    <lineage>
        <taxon>Eukaryota</taxon>
        <taxon>Fungi</taxon>
        <taxon>Fungi incertae sedis</taxon>
        <taxon>Chytridiomycota</taxon>
        <taxon>Chytridiomycota incertae sedis</taxon>
        <taxon>Neocallimastigomycetes</taxon>
        <taxon>Neocallimastigales</taxon>
        <taxon>Neocallimastigaceae</taxon>
        <taxon>Anaeromyces</taxon>
    </lineage>
</organism>
<reference evidence="2 3" key="2">
    <citation type="submission" date="2016-08" db="EMBL/GenBank/DDBJ databases">
        <title>Pervasive Adenine N6-methylation of Active Genes in Fungi.</title>
        <authorList>
            <consortium name="DOE Joint Genome Institute"/>
            <person name="Mondo S.J."/>
            <person name="Dannebaum R.O."/>
            <person name="Kuo R.C."/>
            <person name="Labutti K."/>
            <person name="Haridas S."/>
            <person name="Kuo A."/>
            <person name="Salamov A."/>
            <person name="Ahrendt S.R."/>
            <person name="Lipzen A."/>
            <person name="Sullivan W."/>
            <person name="Andreopoulos W.B."/>
            <person name="Clum A."/>
            <person name="Lindquist E."/>
            <person name="Daum C."/>
            <person name="Ramamoorthy G.K."/>
            <person name="Gryganskyi A."/>
            <person name="Culley D."/>
            <person name="Magnuson J.K."/>
            <person name="James T.Y."/>
            <person name="O'Malley M.A."/>
            <person name="Stajich J.E."/>
            <person name="Spatafora J.W."/>
            <person name="Visel A."/>
            <person name="Grigoriev I.V."/>
        </authorList>
    </citation>
    <scope>NUCLEOTIDE SEQUENCE [LARGE SCALE GENOMIC DNA]</scope>
    <source>
        <strain evidence="2 3">S4</strain>
    </source>
</reference>
<reference evidence="2 3" key="1">
    <citation type="submission" date="2016-08" db="EMBL/GenBank/DDBJ databases">
        <title>A Parts List for Fungal Cellulosomes Revealed by Comparative Genomics.</title>
        <authorList>
            <consortium name="DOE Joint Genome Institute"/>
            <person name="Haitjema C.H."/>
            <person name="Gilmore S.P."/>
            <person name="Henske J.K."/>
            <person name="Solomon K.V."/>
            <person name="De Groot R."/>
            <person name="Kuo A."/>
            <person name="Mondo S.J."/>
            <person name="Salamov A.A."/>
            <person name="Labutti K."/>
            <person name="Zhao Z."/>
            <person name="Chiniquy J."/>
            <person name="Barry K."/>
            <person name="Brewer H.M."/>
            <person name="Purvine S.O."/>
            <person name="Wright A.T."/>
            <person name="Boxma B."/>
            <person name="Van Alen T."/>
            <person name="Hackstein J.H."/>
            <person name="Baker S.E."/>
            <person name="Grigoriev I.V."/>
            <person name="O'Malley M.A."/>
        </authorList>
    </citation>
    <scope>NUCLEOTIDE SEQUENCE [LARGE SCALE GENOMIC DNA]</scope>
    <source>
        <strain evidence="2 3">S4</strain>
    </source>
</reference>